<organism evidence="10 11">
    <name type="scientific">Geotrichum candidum</name>
    <name type="common">Oospora lactis</name>
    <name type="synonym">Dipodascus geotrichum</name>
    <dbReference type="NCBI Taxonomy" id="1173061"/>
    <lineage>
        <taxon>Eukaryota</taxon>
        <taxon>Fungi</taxon>
        <taxon>Dikarya</taxon>
        <taxon>Ascomycota</taxon>
        <taxon>Saccharomycotina</taxon>
        <taxon>Dipodascomycetes</taxon>
        <taxon>Dipodascales</taxon>
        <taxon>Dipodascaceae</taxon>
        <taxon>Geotrichum</taxon>
    </lineage>
</organism>
<dbReference type="PROSITE" id="PS51192">
    <property type="entry name" value="HELICASE_ATP_BIND_1"/>
    <property type="match status" value="1"/>
</dbReference>
<dbReference type="InterPro" id="IPR038718">
    <property type="entry name" value="SNF2-like_sf"/>
</dbReference>
<evidence type="ECO:0000313" key="11">
    <source>
        <dbReference type="Proteomes" id="UP000242525"/>
    </source>
</evidence>
<dbReference type="OrthoDB" id="423559at2759"/>
<dbReference type="GO" id="GO:0008094">
    <property type="term" value="F:ATP-dependent activity, acting on DNA"/>
    <property type="evidence" value="ECO:0007669"/>
    <property type="project" value="TreeGrafter"/>
</dbReference>
<dbReference type="Proteomes" id="UP000242525">
    <property type="component" value="Unassembled WGS sequence"/>
</dbReference>
<feature type="domain" description="Helicase C-terminal" evidence="9">
    <location>
        <begin position="792"/>
        <end position="950"/>
    </location>
</feature>
<accession>A0A0J9X6D8</accession>
<dbReference type="GO" id="GO:0016787">
    <property type="term" value="F:hydrolase activity"/>
    <property type="evidence" value="ECO:0007669"/>
    <property type="project" value="UniProtKB-KW"/>
</dbReference>
<proteinExistence type="inferred from homology"/>
<dbReference type="AlphaFoldDB" id="A0A0J9X6D8"/>
<evidence type="ECO:0000256" key="3">
    <source>
        <dbReference type="ARBA" id="ARBA00022801"/>
    </source>
</evidence>
<dbReference type="InterPro" id="IPR001841">
    <property type="entry name" value="Znf_RING"/>
</dbReference>
<evidence type="ECO:0000313" key="10">
    <source>
        <dbReference type="EMBL" id="CDO52352.1"/>
    </source>
</evidence>
<dbReference type="Gene3D" id="3.30.40.10">
    <property type="entry name" value="Zinc/RING finger domain, C3HC4 (zinc finger)"/>
    <property type="match status" value="1"/>
</dbReference>
<dbReference type="PANTHER" id="PTHR45626:SF16">
    <property type="entry name" value="ATP-DEPENDENT HELICASE ULS1"/>
    <property type="match status" value="1"/>
</dbReference>
<dbReference type="GO" id="GO:0004386">
    <property type="term" value="F:helicase activity"/>
    <property type="evidence" value="ECO:0007669"/>
    <property type="project" value="UniProtKB-KW"/>
</dbReference>
<dbReference type="InterPro" id="IPR050628">
    <property type="entry name" value="SNF2_RAD54_helicase_TF"/>
</dbReference>
<reference evidence="10" key="1">
    <citation type="submission" date="2014-03" db="EMBL/GenBank/DDBJ databases">
        <authorList>
            <person name="Casaregola S."/>
        </authorList>
    </citation>
    <scope>NUCLEOTIDE SEQUENCE [LARGE SCALE GENOMIC DNA]</scope>
    <source>
        <strain evidence="10">CLIB 918</strain>
    </source>
</reference>
<dbReference type="Pfam" id="PF00176">
    <property type="entry name" value="SNF2-rel_dom"/>
    <property type="match status" value="1"/>
</dbReference>
<evidence type="ECO:0000256" key="2">
    <source>
        <dbReference type="ARBA" id="ARBA00022741"/>
    </source>
</evidence>
<dbReference type="PANTHER" id="PTHR45626">
    <property type="entry name" value="TRANSCRIPTION TERMINATION FACTOR 2-RELATED"/>
    <property type="match status" value="1"/>
</dbReference>
<name>A0A0J9X6D8_GEOCN</name>
<keyword evidence="5" id="KW-0067">ATP-binding</keyword>
<dbReference type="STRING" id="1173061.A0A0J9X6D8"/>
<dbReference type="InterPro" id="IPR013083">
    <property type="entry name" value="Znf_RING/FYVE/PHD"/>
</dbReference>
<dbReference type="GO" id="GO:0008270">
    <property type="term" value="F:zinc ion binding"/>
    <property type="evidence" value="ECO:0007669"/>
    <property type="project" value="UniProtKB-KW"/>
</dbReference>
<dbReference type="PROSITE" id="PS51194">
    <property type="entry name" value="HELICASE_CTER"/>
    <property type="match status" value="1"/>
</dbReference>
<evidence type="ECO:0000259" key="9">
    <source>
        <dbReference type="PROSITE" id="PS51194"/>
    </source>
</evidence>
<evidence type="ECO:0000256" key="1">
    <source>
        <dbReference type="ARBA" id="ARBA00007025"/>
    </source>
</evidence>
<sequence>MKSSLSLFRTQSSSDIGNGTVKRKYSSLFEDTSAKQAAFQDQKKQRLMTIKDTTTHLPTLTSKTFFMETFLPTLPASARNYAEAIIQNLSKRMAALRLQVSTFEQHSFQINKQYAQLSQMPNLSDSDKLRLESVRKGANILQIKRTITLNNLGSCIKFLNSLYKCEIKDYAAFCSMVDQSCAEADTLIQRALEKLSLSNSGSSISQPGGLPVPRAKSLFSSESATASPEEGFGPGVCGMDRKKIEKLLENIGNDVEIKTEDRTGTPDEMKVVLLEHQKVGLAWLLKMEAGISKGGILADDMGLGKTIQTLSLLVANKSTDLQCKTTLIVAPVSLLKQWEREIMSRIKQENQLSVYLYHGTSRKSGSFDEFKDFDVVLTTYGLLSREYKEHFGVHDNKSKTSLRTTGNSPFYQKSAKWYRIVLDEAQYIKNKSTLTSKACAALEGRYRWCLTGTPMQNSVFDLYSLLRFLRIKPFDEEQLFNREIGYPTQRLADKKALKKLQALLKAILLRRTKTSLIDGKPILQLPPRTVLVEYGLMDHDELEFYGALEKGAKAQMNEYILQGSISKNYSNILVLLLRLRQACCHPKLIERAHKLKTSKTISARSNRAAIALCRKFSPEVVASLESKTNYTCPICMDAIDPVNLVLFYPCGDYICTECCEEFFESNNSDDEGTKKCPTCTQPVSEKELIDYLVFDLIYIEKCTDQEIMVNRSQLIKSGNTSRANLISELDRPKYKLGTEAASVTPAPSNLAINSTLVSTTNKYFASEANNHKFTSSSDLSDLFPNGWVSSSKINKCLEIINNVGEKFPGEKVIVFSQFTSLLDFIEIALQQQQSQYLRYDGSMSANSRNQCVIDFFDKPDVPVLLISLKAGNVGLTLTCASHIIIMDPFWNPFVEEQAMDRAHRIGQLRPVFVHRLVIKDTVEGRILELQEKKKKLIEGALDETGLKSIGKLDQKELKFLFGLPG</sequence>
<keyword evidence="4" id="KW-0347">Helicase</keyword>
<dbReference type="InterPro" id="IPR027417">
    <property type="entry name" value="P-loop_NTPase"/>
</dbReference>
<protein>
    <submittedName>
        <fullName evidence="10">Similar to Saccharomyces cerevisiae YOR191W ULS1 RING finger protein involved in proteolytic control of sumoylated substrates</fullName>
    </submittedName>
</protein>
<keyword evidence="11" id="KW-1185">Reference proteome</keyword>
<dbReference type="InterPro" id="IPR049730">
    <property type="entry name" value="SNF2/RAD54-like_C"/>
</dbReference>
<keyword evidence="6" id="KW-0862">Zinc</keyword>
<dbReference type="CDD" id="cd18008">
    <property type="entry name" value="DEXDc_SHPRH-like"/>
    <property type="match status" value="1"/>
</dbReference>
<keyword evidence="3" id="KW-0378">Hydrolase</keyword>
<feature type="domain" description="Helicase ATP-binding" evidence="8">
    <location>
        <begin position="286"/>
        <end position="472"/>
    </location>
</feature>
<dbReference type="InterPro" id="IPR001650">
    <property type="entry name" value="Helicase_C-like"/>
</dbReference>
<dbReference type="GO" id="GO:0005524">
    <property type="term" value="F:ATP binding"/>
    <property type="evidence" value="ECO:0007669"/>
    <property type="project" value="UniProtKB-KW"/>
</dbReference>
<dbReference type="GO" id="GO:0005634">
    <property type="term" value="C:nucleus"/>
    <property type="evidence" value="ECO:0007669"/>
    <property type="project" value="TreeGrafter"/>
</dbReference>
<dbReference type="GO" id="GO:0005737">
    <property type="term" value="C:cytoplasm"/>
    <property type="evidence" value="ECO:0007669"/>
    <property type="project" value="TreeGrafter"/>
</dbReference>
<dbReference type="SMART" id="SM00490">
    <property type="entry name" value="HELICc"/>
    <property type="match status" value="1"/>
</dbReference>
<keyword evidence="2" id="KW-0547">Nucleotide-binding</keyword>
<dbReference type="SMART" id="SM00487">
    <property type="entry name" value="DEXDc"/>
    <property type="match status" value="1"/>
</dbReference>
<dbReference type="PROSITE" id="PS50089">
    <property type="entry name" value="ZF_RING_2"/>
    <property type="match status" value="1"/>
</dbReference>
<dbReference type="CDD" id="cd18793">
    <property type="entry name" value="SF2_C_SNF"/>
    <property type="match status" value="1"/>
</dbReference>
<dbReference type="SUPFAM" id="SSF57850">
    <property type="entry name" value="RING/U-box"/>
    <property type="match status" value="1"/>
</dbReference>
<evidence type="ECO:0000256" key="6">
    <source>
        <dbReference type="PROSITE-ProRule" id="PRU00175"/>
    </source>
</evidence>
<dbReference type="Pfam" id="PF00271">
    <property type="entry name" value="Helicase_C"/>
    <property type="match status" value="1"/>
</dbReference>
<dbReference type="Gene3D" id="3.40.50.10810">
    <property type="entry name" value="Tandem AAA-ATPase domain"/>
    <property type="match status" value="1"/>
</dbReference>
<comment type="similarity">
    <text evidence="1">Belongs to the SNF2/RAD54 helicase family.</text>
</comment>
<dbReference type="GO" id="GO:0000724">
    <property type="term" value="P:double-strand break repair via homologous recombination"/>
    <property type="evidence" value="ECO:0007669"/>
    <property type="project" value="TreeGrafter"/>
</dbReference>
<feature type="domain" description="RING-type" evidence="7">
    <location>
        <begin position="632"/>
        <end position="680"/>
    </location>
</feature>
<dbReference type="EMBL" id="CCBN010000003">
    <property type="protein sequence ID" value="CDO52352.1"/>
    <property type="molecule type" value="Genomic_DNA"/>
</dbReference>
<evidence type="ECO:0000259" key="7">
    <source>
        <dbReference type="PROSITE" id="PS50089"/>
    </source>
</evidence>
<keyword evidence="6" id="KW-0863">Zinc-finger</keyword>
<evidence type="ECO:0000256" key="4">
    <source>
        <dbReference type="ARBA" id="ARBA00022806"/>
    </source>
</evidence>
<dbReference type="Gene3D" id="3.40.50.300">
    <property type="entry name" value="P-loop containing nucleotide triphosphate hydrolases"/>
    <property type="match status" value="1"/>
</dbReference>
<dbReference type="InterPro" id="IPR000330">
    <property type="entry name" value="SNF2_N"/>
</dbReference>
<keyword evidence="6" id="KW-0479">Metal-binding</keyword>
<comment type="caution">
    <text evidence="10">The sequence shown here is derived from an EMBL/GenBank/DDBJ whole genome shotgun (WGS) entry which is preliminary data.</text>
</comment>
<evidence type="ECO:0000259" key="8">
    <source>
        <dbReference type="PROSITE" id="PS51192"/>
    </source>
</evidence>
<evidence type="ECO:0000256" key="5">
    <source>
        <dbReference type="ARBA" id="ARBA00022840"/>
    </source>
</evidence>
<dbReference type="SUPFAM" id="SSF52540">
    <property type="entry name" value="P-loop containing nucleoside triphosphate hydrolases"/>
    <property type="match status" value="2"/>
</dbReference>
<dbReference type="InterPro" id="IPR014001">
    <property type="entry name" value="Helicase_ATP-bd"/>
</dbReference>
<gene>
    <name evidence="10" type="ORF">BN980_GECA03s00549g</name>
</gene>